<dbReference type="GO" id="GO:0051213">
    <property type="term" value="F:dioxygenase activity"/>
    <property type="evidence" value="ECO:0007669"/>
    <property type="project" value="UniProtKB-KW"/>
</dbReference>
<dbReference type="InterPro" id="IPR036922">
    <property type="entry name" value="Rieske_2Fe-2S_sf"/>
</dbReference>
<dbReference type="PROSITE" id="PS51296">
    <property type="entry name" value="RIESKE"/>
    <property type="match status" value="1"/>
</dbReference>
<reference evidence="10 11" key="1">
    <citation type="submission" date="2024-11" db="EMBL/GenBank/DDBJ databases">
        <authorList>
            <person name="Lucas J.A."/>
        </authorList>
    </citation>
    <scope>NUCLEOTIDE SEQUENCE [LARGE SCALE GENOMIC DNA]</scope>
    <source>
        <strain evidence="10 11">Z 5.4</strain>
    </source>
</reference>
<dbReference type="Pfam" id="PF00848">
    <property type="entry name" value="Ring_hydroxyl_A"/>
    <property type="match status" value="1"/>
</dbReference>
<dbReference type="CDD" id="cd03469">
    <property type="entry name" value="Rieske_RO_Alpha_N"/>
    <property type="match status" value="1"/>
</dbReference>
<dbReference type="PANTHER" id="PTHR43756">
    <property type="entry name" value="CHOLINE MONOOXYGENASE, CHLOROPLASTIC"/>
    <property type="match status" value="1"/>
</dbReference>
<comment type="similarity">
    <text evidence="1">Belongs to the bacterial ring-hydroxylating dioxygenase alpha subunit family.</text>
</comment>
<evidence type="ECO:0000256" key="8">
    <source>
        <dbReference type="ARBA" id="ARBA00023027"/>
    </source>
</evidence>
<dbReference type="SUPFAM" id="SSF50022">
    <property type="entry name" value="ISP domain"/>
    <property type="match status" value="1"/>
</dbReference>
<proteinExistence type="inferred from homology"/>
<dbReference type="InterPro" id="IPR015879">
    <property type="entry name" value="Ring_hydroxy_dOase_asu_C_dom"/>
</dbReference>
<evidence type="ECO:0000256" key="5">
    <source>
        <dbReference type="ARBA" id="ARBA00023002"/>
    </source>
</evidence>
<dbReference type="EMBL" id="JBJHQH010000003">
    <property type="protein sequence ID" value="MFK9090755.1"/>
    <property type="molecule type" value="Genomic_DNA"/>
</dbReference>
<dbReference type="EC" id="1.14.13.-" evidence="10"/>
<keyword evidence="8" id="KW-0520">NAD</keyword>
<evidence type="ECO:0000259" key="9">
    <source>
        <dbReference type="PROSITE" id="PS51296"/>
    </source>
</evidence>
<dbReference type="InterPro" id="IPR001663">
    <property type="entry name" value="Rng_hydr_dOase-A"/>
</dbReference>
<dbReference type="InterPro" id="IPR017941">
    <property type="entry name" value="Rieske_2Fe-2S"/>
</dbReference>
<keyword evidence="5 10" id="KW-0560">Oxidoreductase</keyword>
<dbReference type="PANTHER" id="PTHR43756:SF1">
    <property type="entry name" value="3-PHENYLPROPIONATE_CINNAMIC ACID DIOXYGENASE SUBUNIT ALPHA"/>
    <property type="match status" value="1"/>
</dbReference>
<evidence type="ECO:0000313" key="11">
    <source>
        <dbReference type="Proteomes" id="UP001623041"/>
    </source>
</evidence>
<keyword evidence="4 10" id="KW-0223">Dioxygenase</keyword>
<evidence type="ECO:0000256" key="4">
    <source>
        <dbReference type="ARBA" id="ARBA00022964"/>
    </source>
</evidence>
<keyword evidence="3" id="KW-0479">Metal-binding</keyword>
<dbReference type="Gene3D" id="2.102.10.10">
    <property type="entry name" value="Rieske [2Fe-2S] iron-sulphur domain"/>
    <property type="match status" value="1"/>
</dbReference>
<keyword evidence="7" id="KW-0411">Iron-sulfur</keyword>
<dbReference type="RefSeq" id="WP_406579449.1">
    <property type="nucleotide sequence ID" value="NZ_JBJHQH010000003.1"/>
</dbReference>
<dbReference type="Proteomes" id="UP001623041">
    <property type="component" value="Unassembled WGS sequence"/>
</dbReference>
<evidence type="ECO:0000256" key="7">
    <source>
        <dbReference type="ARBA" id="ARBA00023014"/>
    </source>
</evidence>
<keyword evidence="2" id="KW-0001">2Fe-2S</keyword>
<dbReference type="PROSITE" id="PS00570">
    <property type="entry name" value="RING_HYDROXYL_ALPHA"/>
    <property type="match status" value="1"/>
</dbReference>
<dbReference type="Pfam" id="PF00355">
    <property type="entry name" value="Rieske"/>
    <property type="match status" value="1"/>
</dbReference>
<organism evidence="10 11">
    <name type="scientific">Bacillus salipaludis</name>
    <dbReference type="NCBI Taxonomy" id="2547811"/>
    <lineage>
        <taxon>Bacteria</taxon>
        <taxon>Bacillati</taxon>
        <taxon>Bacillota</taxon>
        <taxon>Bacilli</taxon>
        <taxon>Bacillales</taxon>
        <taxon>Bacillaceae</taxon>
        <taxon>Bacillus</taxon>
    </lineage>
</organism>
<protein>
    <submittedName>
        <fullName evidence="10">Aromatic ring-hydroxylating dioxygenase subunit alpha</fullName>
        <ecNumber evidence="10">1.14.13.-</ecNumber>
    </submittedName>
</protein>
<feature type="domain" description="Rieske" evidence="9">
    <location>
        <begin position="40"/>
        <end position="138"/>
    </location>
</feature>
<gene>
    <name evidence="10" type="ORF">ACJEBI_04575</name>
</gene>
<name>A0ABW8RBC5_9BACI</name>
<evidence type="ECO:0000256" key="6">
    <source>
        <dbReference type="ARBA" id="ARBA00023004"/>
    </source>
</evidence>
<keyword evidence="11" id="KW-1185">Reference proteome</keyword>
<dbReference type="InterPro" id="IPR015881">
    <property type="entry name" value="ARHD_Rieske_2Fe_2S"/>
</dbReference>
<evidence type="ECO:0000256" key="3">
    <source>
        <dbReference type="ARBA" id="ARBA00022723"/>
    </source>
</evidence>
<dbReference type="Gene3D" id="3.90.380.10">
    <property type="entry name" value="Naphthalene 1,2-dioxygenase Alpha Subunit, Chain A, domain 1"/>
    <property type="match status" value="1"/>
</dbReference>
<evidence type="ECO:0000256" key="1">
    <source>
        <dbReference type="ARBA" id="ARBA00008751"/>
    </source>
</evidence>
<keyword evidence="6" id="KW-0408">Iron</keyword>
<sequence length="386" mass="43252">MLNTINIADYVKDGAVHGKIYTDSVIFKMEIDKIFGETWVYVGHESEIANPGDYKTTKIGSQPVIVTRSADSEQINVVFNRCRHRGASVCQNECGNAHVLRCAYHGWTYSNSGKLLGAPFQDGYGEEFNREEMGLLQVPKVDSYRGFIFASLNENVKPLTEHLGNAKPYIDFVADSGPEGIELSAGKHKYFLNANWKFQVENTIDPYHLSFVHKTFFDIVAQRTGEKMKFAKMHKEEKVSDLGNGHSLYELAGDLNIGALPFNLIIFPNLALLGSQVRVIQPVSVERTEVALYPIMLKGASKEVNTQRLRTHEGFYGPAGFGSPDDVEVAFERVKEGLKAKGNEWLVISRGMNREQVDENGIITANSSDEVSTRAIYKEWKRLMEA</sequence>
<dbReference type="PRINTS" id="PR00090">
    <property type="entry name" value="RNGDIOXGNASE"/>
</dbReference>
<dbReference type="SUPFAM" id="SSF55961">
    <property type="entry name" value="Bet v1-like"/>
    <property type="match status" value="1"/>
</dbReference>
<evidence type="ECO:0000313" key="10">
    <source>
        <dbReference type="EMBL" id="MFK9090755.1"/>
    </source>
</evidence>
<comment type="caution">
    <text evidence="10">The sequence shown here is derived from an EMBL/GenBank/DDBJ whole genome shotgun (WGS) entry which is preliminary data.</text>
</comment>
<evidence type="ECO:0000256" key="2">
    <source>
        <dbReference type="ARBA" id="ARBA00022714"/>
    </source>
</evidence>
<accession>A0ABW8RBC5</accession>